<name>A0A2H3U710_FUSOX</name>
<gene>
    <name evidence="1" type="ORF">FRV6_16808</name>
</gene>
<protein>
    <submittedName>
        <fullName evidence="1">Uncharacterized protein</fullName>
    </submittedName>
</protein>
<evidence type="ECO:0000313" key="2">
    <source>
        <dbReference type="Proteomes" id="UP000219369"/>
    </source>
</evidence>
<dbReference type="OrthoDB" id="2821871at2759"/>
<reference evidence="2" key="1">
    <citation type="submission" date="2016-09" db="EMBL/GenBank/DDBJ databases">
        <authorList>
            <person name="Guldener U."/>
        </authorList>
    </citation>
    <scope>NUCLEOTIDE SEQUENCE [LARGE SCALE GENOMIC DNA]</scope>
    <source>
        <strain evidence="2">V64-1</strain>
    </source>
</reference>
<accession>A0A2H3U710</accession>
<dbReference type="Proteomes" id="UP000219369">
    <property type="component" value="Unassembled WGS sequence"/>
</dbReference>
<dbReference type="AlphaFoldDB" id="A0A2H3U710"/>
<dbReference type="EMBL" id="FMJY01000012">
    <property type="protein sequence ID" value="SCO92680.1"/>
    <property type="molecule type" value="Genomic_DNA"/>
</dbReference>
<proteinExistence type="predicted"/>
<sequence length="131" mass="15137">MAVVGLSYFETWVRKTVGARVTEVHPKIQAAYVAWGETLTGHFVTEPTDGTRTMGINYPRDWSELEKFFYWSDNFPCEEQTTPEQKQQGHETAEAFIAQFCDLWFPGPLEVIGRHILLTFLPPGCRRRQQL</sequence>
<evidence type="ECO:0000313" key="1">
    <source>
        <dbReference type="EMBL" id="SCO92680.1"/>
    </source>
</evidence>
<organism evidence="1 2">
    <name type="scientific">Fusarium oxysporum</name>
    <name type="common">Fusarium vascular wilt</name>
    <dbReference type="NCBI Taxonomy" id="5507"/>
    <lineage>
        <taxon>Eukaryota</taxon>
        <taxon>Fungi</taxon>
        <taxon>Dikarya</taxon>
        <taxon>Ascomycota</taxon>
        <taxon>Pezizomycotina</taxon>
        <taxon>Sordariomycetes</taxon>
        <taxon>Hypocreomycetidae</taxon>
        <taxon>Hypocreales</taxon>
        <taxon>Nectriaceae</taxon>
        <taxon>Fusarium</taxon>
        <taxon>Fusarium oxysporum species complex</taxon>
    </lineage>
</organism>
<dbReference type="VEuPathDB" id="FungiDB:HZS61_011223"/>